<dbReference type="SUPFAM" id="SSF53474">
    <property type="entry name" value="alpha/beta-Hydrolases"/>
    <property type="match status" value="1"/>
</dbReference>
<proteinExistence type="predicted"/>
<dbReference type="AlphaFoldDB" id="G7GYX9"/>
<evidence type="ECO:0000259" key="1">
    <source>
        <dbReference type="Pfam" id="PF12697"/>
    </source>
</evidence>
<dbReference type="Gene3D" id="3.40.50.1820">
    <property type="entry name" value="alpha/beta hydrolase"/>
    <property type="match status" value="1"/>
</dbReference>
<dbReference type="EMBL" id="BAEE01000021">
    <property type="protein sequence ID" value="GAB08804.1"/>
    <property type="molecule type" value="Genomic_DNA"/>
</dbReference>
<dbReference type="PANTHER" id="PTHR43689">
    <property type="entry name" value="HYDROLASE"/>
    <property type="match status" value="1"/>
</dbReference>
<dbReference type="PANTHER" id="PTHR43689:SF8">
    <property type="entry name" value="ALPHA_BETA-HYDROLASES SUPERFAMILY PROTEIN"/>
    <property type="match status" value="1"/>
</dbReference>
<dbReference type="InterPro" id="IPR029058">
    <property type="entry name" value="AB_hydrolase_fold"/>
</dbReference>
<evidence type="ECO:0000313" key="2">
    <source>
        <dbReference type="EMBL" id="GAB08804.1"/>
    </source>
</evidence>
<sequence>MDYRGYAEFLPAEFRDRITVGPESTWWNWRDMNVHVARARRPESPVRVLALHGGGGHSALVWPLASLVADEGVDVAAIDLPLYGRTEVPRRSAVRYHDWIDLLCDFATAEDDGRPLVVFGASMGGMLGYELAARSGSVSMVIATCLLDPSDPAARAAASRFSWMGRSAPVTLRAMSTVAGGLSVPISWMADTAAMSRNPALSRACMDDPLGAGVRVPIGWLSSYMNYSHAAPESFTDTPVLLVHPAADSWTPPELSLRFLDRVAAPTRDVMLENCGHFPAEQPGLDQLETALREAVDLELR</sequence>
<comment type="caution">
    <text evidence="2">The sequence shown here is derived from an EMBL/GenBank/DDBJ whole genome shotgun (WGS) entry which is preliminary data.</text>
</comment>
<reference evidence="2 3" key="1">
    <citation type="submission" date="2011-11" db="EMBL/GenBank/DDBJ databases">
        <title>Whole genome shotgun sequence of Gordonia araii NBRC 100433.</title>
        <authorList>
            <person name="Yoshida Y."/>
            <person name="Hosoyama A."/>
            <person name="Tsuchikane K."/>
            <person name="Katsumata H."/>
            <person name="Yamazaki S."/>
            <person name="Fujita N."/>
        </authorList>
    </citation>
    <scope>NUCLEOTIDE SEQUENCE [LARGE SCALE GENOMIC DNA]</scope>
    <source>
        <strain evidence="2 3">NBRC 100433</strain>
    </source>
</reference>
<feature type="domain" description="AB hydrolase-1" evidence="1">
    <location>
        <begin position="48"/>
        <end position="283"/>
    </location>
</feature>
<accession>G7GYX9</accession>
<dbReference type="GO" id="GO:0003824">
    <property type="term" value="F:catalytic activity"/>
    <property type="evidence" value="ECO:0007669"/>
    <property type="project" value="UniProtKB-ARBA"/>
</dbReference>
<evidence type="ECO:0000313" key="3">
    <source>
        <dbReference type="Proteomes" id="UP000035088"/>
    </source>
</evidence>
<keyword evidence="3" id="KW-1185">Reference proteome</keyword>
<name>G7GYX9_9ACTN</name>
<dbReference type="InterPro" id="IPR000073">
    <property type="entry name" value="AB_hydrolase_1"/>
</dbReference>
<gene>
    <name evidence="2" type="ORF">GOARA_021_00410</name>
</gene>
<organism evidence="2 3">
    <name type="scientific">Gordonia araii NBRC 100433</name>
    <dbReference type="NCBI Taxonomy" id="1073574"/>
    <lineage>
        <taxon>Bacteria</taxon>
        <taxon>Bacillati</taxon>
        <taxon>Actinomycetota</taxon>
        <taxon>Actinomycetes</taxon>
        <taxon>Mycobacteriales</taxon>
        <taxon>Gordoniaceae</taxon>
        <taxon>Gordonia</taxon>
    </lineage>
</organism>
<dbReference type="STRING" id="1073574.GOARA_021_00410"/>
<dbReference type="RefSeq" id="WP_007320881.1">
    <property type="nucleotide sequence ID" value="NZ_BAEE01000021.1"/>
</dbReference>
<protein>
    <recommendedName>
        <fullName evidence="1">AB hydrolase-1 domain-containing protein</fullName>
    </recommendedName>
</protein>
<dbReference type="Proteomes" id="UP000035088">
    <property type="component" value="Unassembled WGS sequence"/>
</dbReference>
<dbReference type="OrthoDB" id="1376138at2"/>
<dbReference type="Pfam" id="PF12697">
    <property type="entry name" value="Abhydrolase_6"/>
    <property type="match status" value="1"/>
</dbReference>